<accession>A0A0G0PXF7</accession>
<sequence>MAILFATCNKSTSSSNVWTHLSSKKGDIPTPGPSTEQTASLILDVDRDGINDFIIGSRVRGPSLLWYRRGRSGWTKYIIDNSFLPIEAGGAFYDIDGDGDLDVVFGGDRTSNKVWWWENPYPNYDLTTSWTRREIKNSGLNMHHDMIFGDFDGDGKAELAFWNQCAKKLFVAEIPSDPKNTQPWSYTEIFSNSFESEGLDKADIDGDGKIDIVGGGRWFKHSSGASYIPMVIDDNQRFSRVAAGQLKKGGRPEVVFVVGDGIGQLKWYEWTHSSWIGHDLLSFNVDHGHSLAIEDINGDGNLDIFCAEMRLDGGNSDAKMWIFLGDGNGNFTRTVVATGYDNHESKLGDLDGDGDNDILGKPYNWETPSLDIWLNNGTGLTLDRWQRHVIDQNKLWRAVFIASADIDGDGNNDIITGGWWYKNPGSSGGMWIRNTFGLPLNNMAAVYDFDGDGDMDVLGTQGQGSSVSSSFVWARNNGSGIFTIFNNVSGGDGDFLQGVAVDRFRNVDSVEIALSWHAAGKGIQMLTIPSNPYRDTWTWHKISNTSQDEALSAGDIDRDSDLDLLLGTEWLENRKESWIKHTLNDTRDNPDRNRLVDINGDGRLDAVVGFEAINTVGKLVWYEQPISVTSTWTEHIIANIIGPMSLDVADMDNDGDFDVIVGEHNLSNPSSAKLYIFENVDSTGNSWRQHIVYTGDEHHDGAQVVDIDGDGDLDIISIGWGHDQVVLYENKAFNALKALKAH</sequence>
<evidence type="ECO:0000313" key="2">
    <source>
        <dbReference type="EMBL" id="KKR32819.1"/>
    </source>
</evidence>
<dbReference type="InterPro" id="IPR028994">
    <property type="entry name" value="Integrin_alpha_N"/>
</dbReference>
<organism evidence="2 3">
    <name type="scientific">Candidatus Gottesmanbacteria bacterium GW2011_GWC2_39_8</name>
    <dbReference type="NCBI Taxonomy" id="1618450"/>
    <lineage>
        <taxon>Bacteria</taxon>
        <taxon>Candidatus Gottesmaniibacteriota</taxon>
    </lineage>
</organism>
<evidence type="ECO:0000256" key="1">
    <source>
        <dbReference type="ARBA" id="ARBA00022729"/>
    </source>
</evidence>
<comment type="caution">
    <text evidence="2">The sequence shown here is derived from an EMBL/GenBank/DDBJ whole genome shotgun (WGS) entry which is preliminary data.</text>
</comment>
<gene>
    <name evidence="2" type="ORF">UT63_C0031G0005</name>
</gene>
<reference evidence="2 3" key="1">
    <citation type="journal article" date="2015" name="Nature">
        <title>rRNA introns, odd ribosomes, and small enigmatic genomes across a large radiation of phyla.</title>
        <authorList>
            <person name="Brown C.T."/>
            <person name="Hug L.A."/>
            <person name="Thomas B.C."/>
            <person name="Sharon I."/>
            <person name="Castelle C.J."/>
            <person name="Singh A."/>
            <person name="Wilkins M.J."/>
            <person name="Williams K.H."/>
            <person name="Banfield J.F."/>
        </authorList>
    </citation>
    <scope>NUCLEOTIDE SEQUENCE [LARGE SCALE GENOMIC DNA]</scope>
</reference>
<evidence type="ECO:0000313" key="3">
    <source>
        <dbReference type="Proteomes" id="UP000034539"/>
    </source>
</evidence>
<dbReference type="SUPFAM" id="SSF69318">
    <property type="entry name" value="Integrin alpha N-terminal domain"/>
    <property type="match status" value="2"/>
</dbReference>
<name>A0A0G0PXF7_9BACT</name>
<proteinExistence type="predicted"/>
<dbReference type="EMBL" id="LBXN01000031">
    <property type="protein sequence ID" value="KKR32819.1"/>
    <property type="molecule type" value="Genomic_DNA"/>
</dbReference>
<protein>
    <submittedName>
        <fullName evidence="2">FG-GAP repeat protein</fullName>
    </submittedName>
</protein>
<dbReference type="PANTHER" id="PTHR44103">
    <property type="entry name" value="PROPROTEIN CONVERTASE P"/>
    <property type="match status" value="1"/>
</dbReference>
<dbReference type="AlphaFoldDB" id="A0A0G0PXF7"/>
<dbReference type="InterPro" id="IPR013517">
    <property type="entry name" value="FG-GAP"/>
</dbReference>
<dbReference type="Gene3D" id="2.130.10.130">
    <property type="entry name" value="Integrin alpha, N-terminal"/>
    <property type="match status" value="3"/>
</dbReference>
<dbReference type="PANTHER" id="PTHR44103:SF1">
    <property type="entry name" value="PROPROTEIN CONVERTASE P"/>
    <property type="match status" value="1"/>
</dbReference>
<dbReference type="Proteomes" id="UP000034539">
    <property type="component" value="Unassembled WGS sequence"/>
</dbReference>
<dbReference type="Pfam" id="PF13517">
    <property type="entry name" value="FG-GAP_3"/>
    <property type="match status" value="3"/>
</dbReference>
<keyword evidence="1" id="KW-0732">Signal</keyword>